<name>A0ABQ0EHP5_APOSI</name>
<organism evidence="1 2">
    <name type="scientific">Apodemus speciosus</name>
    <name type="common">Large Japanese field mouse</name>
    <dbReference type="NCBI Taxonomy" id="105296"/>
    <lineage>
        <taxon>Eukaryota</taxon>
        <taxon>Metazoa</taxon>
        <taxon>Chordata</taxon>
        <taxon>Craniata</taxon>
        <taxon>Vertebrata</taxon>
        <taxon>Euteleostomi</taxon>
        <taxon>Mammalia</taxon>
        <taxon>Eutheria</taxon>
        <taxon>Euarchontoglires</taxon>
        <taxon>Glires</taxon>
        <taxon>Rodentia</taxon>
        <taxon>Myomorpha</taxon>
        <taxon>Muroidea</taxon>
        <taxon>Muridae</taxon>
        <taxon>Murinae</taxon>
        <taxon>Apodemus</taxon>
    </lineage>
</organism>
<protein>
    <submittedName>
        <fullName evidence="1">Uncharacterized protein</fullName>
    </submittedName>
</protein>
<comment type="caution">
    <text evidence="1">The sequence shown here is derived from an EMBL/GenBank/DDBJ whole genome shotgun (WGS) entry which is preliminary data.</text>
</comment>
<accession>A0ABQ0EHP5</accession>
<reference evidence="1 2" key="1">
    <citation type="submission" date="2024-08" db="EMBL/GenBank/DDBJ databases">
        <title>The draft genome of Apodemus speciosus.</title>
        <authorList>
            <person name="Nabeshima K."/>
            <person name="Suzuki S."/>
            <person name="Onuma M."/>
        </authorList>
    </citation>
    <scope>NUCLEOTIDE SEQUENCE [LARGE SCALE GENOMIC DNA]</scope>
    <source>
        <strain evidence="1">IB14-021</strain>
    </source>
</reference>
<proteinExistence type="predicted"/>
<gene>
    <name evidence="1" type="ORF">APTSU1_000155100</name>
</gene>
<keyword evidence="2" id="KW-1185">Reference proteome</keyword>
<dbReference type="Proteomes" id="UP001623349">
    <property type="component" value="Unassembled WGS sequence"/>
</dbReference>
<evidence type="ECO:0000313" key="2">
    <source>
        <dbReference type="Proteomes" id="UP001623349"/>
    </source>
</evidence>
<dbReference type="EMBL" id="BAAFST010000002">
    <property type="protein sequence ID" value="GAB1286321.1"/>
    <property type="molecule type" value="Genomic_DNA"/>
</dbReference>
<evidence type="ECO:0000313" key="1">
    <source>
        <dbReference type="EMBL" id="GAB1286321.1"/>
    </source>
</evidence>
<sequence>MSARSRTPSLSTVPLDIRHITLLELTLAMFVPVSLQK</sequence>